<proteinExistence type="predicted"/>
<accession>A0A5B9D985</accession>
<dbReference type="InterPro" id="IPR002686">
    <property type="entry name" value="Transposase_17"/>
</dbReference>
<gene>
    <name evidence="1" type="ORF">DSAG12_01521</name>
</gene>
<dbReference type="Pfam" id="PF01797">
    <property type="entry name" value="Y1_Tnp"/>
    <property type="match status" value="1"/>
</dbReference>
<name>A0A5B9D985_9ARCH</name>
<dbReference type="EMBL" id="CP042905">
    <property type="protein sequence ID" value="QEE15694.2"/>
    <property type="molecule type" value="Genomic_DNA"/>
</dbReference>
<dbReference type="AlphaFoldDB" id="A0A5B9D985"/>
<sequence length="148" mass="17769">MDRNNRSITLLRYILVFTIRKFKEILINEQMKEIIQAGIYDFFYEKNEKKKNVKLISVYVHNDHVEINFQALPVFNLKQFIKDLYNHSAEYILEEAKKDVPKLKEILLLLGDSLWNENIFLSSRRQIVKQQLEAYLNLQKTISTIEKF</sequence>
<dbReference type="SUPFAM" id="SSF143422">
    <property type="entry name" value="Transposase IS200-like"/>
    <property type="match status" value="1"/>
</dbReference>
<reference evidence="1 2" key="2">
    <citation type="journal article" date="2024" name="Int. J. Syst. Evol. Microbiol.">
        <title>Promethearchaeum syntrophicum gen. nov., sp. nov., an anaerobic, obligately syntrophic archaeon, the first isolate of the lineage 'Asgard' archaea, and proposal of the new archaeal phylum Promethearchaeota phyl. nov. and kingdom Promethearchaeati regn. nov.</title>
        <authorList>
            <person name="Imachi H."/>
            <person name="Nobu M.K."/>
            <person name="Kato S."/>
            <person name="Takaki Y."/>
            <person name="Miyazaki M."/>
            <person name="Miyata M."/>
            <person name="Ogawara M."/>
            <person name="Saito Y."/>
            <person name="Sakai S."/>
            <person name="Tahara Y.O."/>
            <person name="Takano Y."/>
            <person name="Tasumi E."/>
            <person name="Uematsu K."/>
            <person name="Yoshimura T."/>
            <person name="Itoh T."/>
            <person name="Ohkuma M."/>
            <person name="Takai K."/>
        </authorList>
    </citation>
    <scope>NUCLEOTIDE SEQUENCE [LARGE SCALE GENOMIC DNA]</scope>
    <source>
        <strain evidence="1 2">MK-D1</strain>
    </source>
</reference>
<dbReference type="KEGG" id="psyt:DSAG12_01521"/>
<protein>
    <submittedName>
        <fullName evidence="1">Transposase</fullName>
    </submittedName>
</protein>
<dbReference type="Proteomes" id="UP000321408">
    <property type="component" value="Chromosome"/>
</dbReference>
<reference evidence="1 2" key="1">
    <citation type="journal article" date="2020" name="Nature">
        <title>Isolation of an archaeon at the prokaryote-eukaryote interface.</title>
        <authorList>
            <person name="Imachi H."/>
            <person name="Nobu M.K."/>
            <person name="Nakahara N."/>
            <person name="Morono Y."/>
            <person name="Ogawara M."/>
            <person name="Takaki Y."/>
            <person name="Takano Y."/>
            <person name="Uematsu K."/>
            <person name="Ikuta T."/>
            <person name="Ito M."/>
            <person name="Matsui Y."/>
            <person name="Miyazaki M."/>
            <person name="Murata K."/>
            <person name="Saito Y."/>
            <person name="Sakai S."/>
            <person name="Song C."/>
            <person name="Tasumi E."/>
            <person name="Yamanaka Y."/>
            <person name="Yamaguchi T."/>
            <person name="Kamagata Y."/>
            <person name="Tamaki H."/>
            <person name="Takai K."/>
        </authorList>
    </citation>
    <scope>NUCLEOTIDE SEQUENCE [LARGE SCALE GENOMIC DNA]</scope>
    <source>
        <strain evidence="1 2">MK-D1</strain>
    </source>
</reference>
<evidence type="ECO:0000313" key="1">
    <source>
        <dbReference type="EMBL" id="QEE15694.2"/>
    </source>
</evidence>
<organism evidence="1 2">
    <name type="scientific">Promethearchaeum syntrophicum</name>
    <dbReference type="NCBI Taxonomy" id="2594042"/>
    <lineage>
        <taxon>Archaea</taxon>
        <taxon>Promethearchaeati</taxon>
        <taxon>Promethearchaeota</taxon>
        <taxon>Promethearchaeia</taxon>
        <taxon>Promethearchaeales</taxon>
        <taxon>Promethearchaeaceae</taxon>
        <taxon>Promethearchaeum</taxon>
    </lineage>
</organism>
<dbReference type="GO" id="GO:0006313">
    <property type="term" value="P:DNA transposition"/>
    <property type="evidence" value="ECO:0007669"/>
    <property type="project" value="InterPro"/>
</dbReference>
<evidence type="ECO:0000313" key="2">
    <source>
        <dbReference type="Proteomes" id="UP000321408"/>
    </source>
</evidence>
<keyword evidence="2" id="KW-1185">Reference proteome</keyword>
<dbReference type="InterPro" id="IPR036515">
    <property type="entry name" value="Transposase_17_sf"/>
</dbReference>
<dbReference type="Gene3D" id="3.30.70.1290">
    <property type="entry name" value="Transposase IS200-like"/>
    <property type="match status" value="1"/>
</dbReference>
<dbReference type="GO" id="GO:0004803">
    <property type="term" value="F:transposase activity"/>
    <property type="evidence" value="ECO:0007669"/>
    <property type="project" value="InterPro"/>
</dbReference>
<dbReference type="GO" id="GO:0003677">
    <property type="term" value="F:DNA binding"/>
    <property type="evidence" value="ECO:0007669"/>
    <property type="project" value="InterPro"/>
</dbReference>